<comment type="caution">
    <text evidence="1">The sequence shown here is derived from an EMBL/GenBank/DDBJ whole genome shotgun (WGS) entry which is preliminary data.</text>
</comment>
<dbReference type="EMBL" id="WEGH01000001">
    <property type="protein sequence ID" value="MQY02626.1"/>
    <property type="molecule type" value="Genomic_DNA"/>
</dbReference>
<proteinExistence type="predicted"/>
<evidence type="ECO:0000313" key="2">
    <source>
        <dbReference type="Proteomes" id="UP000487268"/>
    </source>
</evidence>
<dbReference type="RefSeq" id="WP_153530761.1">
    <property type="nucleotide sequence ID" value="NZ_WEGH01000001.1"/>
</dbReference>
<keyword evidence="2" id="KW-1185">Reference proteome</keyword>
<gene>
    <name evidence="1" type="ORF">ACRB68_06580</name>
</gene>
<protein>
    <submittedName>
        <fullName evidence="1">Uncharacterized protein</fullName>
    </submittedName>
</protein>
<evidence type="ECO:0000313" key="1">
    <source>
        <dbReference type="EMBL" id="MQY02626.1"/>
    </source>
</evidence>
<name>A0A7K0BNJ0_9ACTN</name>
<dbReference type="AlphaFoldDB" id="A0A7K0BNJ0"/>
<reference evidence="1 2" key="1">
    <citation type="submission" date="2019-10" db="EMBL/GenBank/DDBJ databases">
        <title>Actinomadura rubteroloni sp. nov. and Actinomadura macrotermitis sp. nov., isolated from the gut of fungus growing-termite Macrotermes natalensis.</title>
        <authorList>
            <person name="Benndorf R."/>
            <person name="Martin K."/>
            <person name="Kuefner M."/>
            <person name="De Beer W."/>
            <person name="Kaster A.-K."/>
            <person name="Vollmers J."/>
            <person name="Poulsen M."/>
            <person name="Beemelmanns C."/>
        </authorList>
    </citation>
    <scope>NUCLEOTIDE SEQUENCE [LARGE SCALE GENOMIC DNA]</scope>
    <source>
        <strain evidence="1 2">RB68</strain>
    </source>
</reference>
<dbReference type="Proteomes" id="UP000487268">
    <property type="component" value="Unassembled WGS sequence"/>
</dbReference>
<sequence>MDWLPLVSTFGGAAIALSGTFMLETRKQKEQRVRDHTAEKRAKYLEFIGALDALHNNLRRCTRLTGEDIDLEQATQDAVNDSKVFPARENMLVVASPEVARAAQAAFRRTRAFQQVVLRGLSIRSPEYHEAYHEYADAIWRLRVAVRVDLGNAPLKPEDVGKVSWSEREDCRVCGERSASPGE</sequence>
<organism evidence="1 2">
    <name type="scientific">Actinomadura macrotermitis</name>
    <dbReference type="NCBI Taxonomy" id="2585200"/>
    <lineage>
        <taxon>Bacteria</taxon>
        <taxon>Bacillati</taxon>
        <taxon>Actinomycetota</taxon>
        <taxon>Actinomycetes</taxon>
        <taxon>Streptosporangiales</taxon>
        <taxon>Thermomonosporaceae</taxon>
        <taxon>Actinomadura</taxon>
    </lineage>
</organism>
<accession>A0A7K0BNJ0</accession>
<dbReference type="OrthoDB" id="3402039at2"/>